<dbReference type="Proteomes" id="UP000264330">
    <property type="component" value="Unassembled WGS sequence"/>
</dbReference>
<dbReference type="Pfam" id="PF20001">
    <property type="entry name" value="DUF6428"/>
    <property type="match status" value="1"/>
</dbReference>
<evidence type="ECO:0000313" key="1">
    <source>
        <dbReference type="EMBL" id="HCV83305.1"/>
    </source>
</evidence>
<dbReference type="AlphaFoldDB" id="A0A3D5J5E0"/>
<organism evidence="1 2">
    <name type="scientific">Zunongwangia profunda</name>
    <dbReference type="NCBI Taxonomy" id="398743"/>
    <lineage>
        <taxon>Bacteria</taxon>
        <taxon>Pseudomonadati</taxon>
        <taxon>Bacteroidota</taxon>
        <taxon>Flavobacteriia</taxon>
        <taxon>Flavobacteriales</taxon>
        <taxon>Flavobacteriaceae</taxon>
        <taxon>Zunongwangia</taxon>
    </lineage>
</organism>
<dbReference type="EMBL" id="DPMF01000454">
    <property type="protein sequence ID" value="HCV83305.1"/>
    <property type="molecule type" value="Genomic_DNA"/>
</dbReference>
<gene>
    <name evidence="1" type="ORF">DGQ38_19895</name>
</gene>
<accession>A0A3D5J5E0</accession>
<comment type="caution">
    <text evidence="1">The sequence shown here is derived from an EMBL/GenBank/DDBJ whole genome shotgun (WGS) entry which is preliminary data.</text>
</comment>
<name>A0A3D5J5E0_9FLAO</name>
<dbReference type="InterPro" id="IPR045534">
    <property type="entry name" value="DUF6428"/>
</dbReference>
<proteinExistence type="predicted"/>
<protein>
    <submittedName>
        <fullName evidence="1">Uncharacterized protein</fullName>
    </submittedName>
</protein>
<dbReference type="RefSeq" id="WP_013070259.1">
    <property type="nucleotide sequence ID" value="NZ_CAJXAW010000030.1"/>
</dbReference>
<evidence type="ECO:0000313" key="2">
    <source>
        <dbReference type="Proteomes" id="UP000264330"/>
    </source>
</evidence>
<dbReference type="OMA" id="DYDHRLH"/>
<sequence length="161" mass="18104">MKLSEIKHILKEKETIVFELPDGRLVPSHFHVTEIGGIEKKFIDCGGTLRYESKASFQLWEANDYDHRLHPEKLLSIIELSEKVLHLDKDSEIEVEYQGSTVEKYDLAFDGDHFLLINKFTTCLAQDQCGIPQNTSVKTKKSLKSLTASANNSCTPGSGCC</sequence>
<reference evidence="1 2" key="1">
    <citation type="journal article" date="2018" name="Nat. Biotechnol.">
        <title>A standardized bacterial taxonomy based on genome phylogeny substantially revises the tree of life.</title>
        <authorList>
            <person name="Parks D.H."/>
            <person name="Chuvochina M."/>
            <person name="Waite D.W."/>
            <person name="Rinke C."/>
            <person name="Skarshewski A."/>
            <person name="Chaumeil P.A."/>
            <person name="Hugenholtz P."/>
        </authorList>
    </citation>
    <scope>NUCLEOTIDE SEQUENCE [LARGE SCALE GENOMIC DNA]</scope>
    <source>
        <strain evidence="1">UBA9359</strain>
    </source>
</reference>